<evidence type="ECO:0000313" key="2">
    <source>
        <dbReference type="EMBL" id="KZR99920.1"/>
    </source>
</evidence>
<reference evidence="2 3" key="1">
    <citation type="submission" date="2016-03" db="EMBL/GenBank/DDBJ databases">
        <title>EvidentialGene: Evidence-directed Construction of Genes on Genomes.</title>
        <authorList>
            <person name="Gilbert D.G."/>
            <person name="Choi J.-H."/>
            <person name="Mockaitis K."/>
            <person name="Colbourne J."/>
            <person name="Pfrender M."/>
        </authorList>
    </citation>
    <scope>NUCLEOTIDE SEQUENCE [LARGE SCALE GENOMIC DNA]</scope>
    <source>
        <strain evidence="2 3">Xinb3</strain>
        <tissue evidence="2">Complete organism</tissue>
    </source>
</reference>
<dbReference type="Proteomes" id="UP000076858">
    <property type="component" value="Unassembled WGS sequence"/>
</dbReference>
<evidence type="ECO:0000256" key="1">
    <source>
        <dbReference type="SAM" id="MobiDB-lite"/>
    </source>
</evidence>
<proteinExistence type="predicted"/>
<name>A0A162C1H1_9CRUS</name>
<dbReference type="OrthoDB" id="6394809at2759"/>
<evidence type="ECO:0000313" key="3">
    <source>
        <dbReference type="Proteomes" id="UP000076858"/>
    </source>
</evidence>
<feature type="non-terminal residue" evidence="2">
    <location>
        <position position="1"/>
    </location>
</feature>
<gene>
    <name evidence="2" type="ORF">APZ42_004022</name>
</gene>
<sequence>SASDETKEQKITVTSDHLGNREDQLGLKHLDQLQILHSIVHDDHLTPGDDQRASNVVHQAEKFRD</sequence>
<protein>
    <submittedName>
        <fullName evidence="2">Uncharacterized protein</fullName>
    </submittedName>
</protein>
<feature type="region of interest" description="Disordered" evidence="1">
    <location>
        <begin position="45"/>
        <end position="65"/>
    </location>
</feature>
<keyword evidence="3" id="KW-1185">Reference proteome</keyword>
<organism evidence="2 3">
    <name type="scientific">Daphnia magna</name>
    <dbReference type="NCBI Taxonomy" id="35525"/>
    <lineage>
        <taxon>Eukaryota</taxon>
        <taxon>Metazoa</taxon>
        <taxon>Ecdysozoa</taxon>
        <taxon>Arthropoda</taxon>
        <taxon>Crustacea</taxon>
        <taxon>Branchiopoda</taxon>
        <taxon>Diplostraca</taxon>
        <taxon>Cladocera</taxon>
        <taxon>Anomopoda</taxon>
        <taxon>Daphniidae</taxon>
        <taxon>Daphnia</taxon>
    </lineage>
</organism>
<accession>A0A162C1H1</accession>
<dbReference type="AlphaFoldDB" id="A0A162C1H1"/>
<comment type="caution">
    <text evidence="2">The sequence shown here is derived from an EMBL/GenBank/DDBJ whole genome shotgun (WGS) entry which is preliminary data.</text>
</comment>
<dbReference type="EMBL" id="LRGB01012262">
    <property type="protein sequence ID" value="KZR99920.1"/>
    <property type="molecule type" value="Genomic_DNA"/>
</dbReference>